<name>A0ABT3IIT9_9BACT</name>
<dbReference type="RefSeq" id="WP_264729390.1">
    <property type="nucleotide sequence ID" value="NZ_JAPDNR010000001.1"/>
</dbReference>
<organism evidence="3 4">
    <name type="scientific">Chitinophaga nivalis</name>
    <dbReference type="NCBI Taxonomy" id="2991709"/>
    <lineage>
        <taxon>Bacteria</taxon>
        <taxon>Pseudomonadati</taxon>
        <taxon>Bacteroidota</taxon>
        <taxon>Chitinophagia</taxon>
        <taxon>Chitinophagales</taxon>
        <taxon>Chitinophagaceae</taxon>
        <taxon>Chitinophaga</taxon>
    </lineage>
</organism>
<evidence type="ECO:0000256" key="2">
    <source>
        <dbReference type="SAM" id="SignalP"/>
    </source>
</evidence>
<dbReference type="EMBL" id="JAPDNS010000001">
    <property type="protein sequence ID" value="MCW3483871.1"/>
    <property type="molecule type" value="Genomic_DNA"/>
</dbReference>
<gene>
    <name evidence="3" type="ORF">OL497_08205</name>
</gene>
<comment type="caution">
    <text evidence="3">The sequence shown here is derived from an EMBL/GenBank/DDBJ whole genome shotgun (WGS) entry which is preliminary data.</text>
</comment>
<keyword evidence="2" id="KW-0732">Signal</keyword>
<dbReference type="Proteomes" id="UP001207742">
    <property type="component" value="Unassembled WGS sequence"/>
</dbReference>
<proteinExistence type="predicted"/>
<feature type="chain" id="PRO_5045957181" description="Sugar-binding protein" evidence="2">
    <location>
        <begin position="21"/>
        <end position="1289"/>
    </location>
</feature>
<evidence type="ECO:0000313" key="3">
    <source>
        <dbReference type="EMBL" id="MCW3483871.1"/>
    </source>
</evidence>
<evidence type="ECO:0000256" key="1">
    <source>
        <dbReference type="SAM" id="MobiDB-lite"/>
    </source>
</evidence>
<reference evidence="3 4" key="1">
    <citation type="submission" date="2022-10" db="EMBL/GenBank/DDBJ databases">
        <title>Chitinophaga nivalis PC15 sp. nov., isolated from Pyeongchang county, South Korea.</title>
        <authorList>
            <person name="Trinh H.N."/>
        </authorList>
    </citation>
    <scope>NUCLEOTIDE SEQUENCE [LARGE SCALE GENOMIC DNA]</scope>
    <source>
        <strain evidence="3 4">PC14</strain>
    </source>
</reference>
<keyword evidence="4" id="KW-1185">Reference proteome</keyword>
<feature type="region of interest" description="Disordered" evidence="1">
    <location>
        <begin position="1158"/>
        <end position="1185"/>
    </location>
</feature>
<evidence type="ECO:0000313" key="4">
    <source>
        <dbReference type="Proteomes" id="UP001207742"/>
    </source>
</evidence>
<protein>
    <recommendedName>
        <fullName evidence="5">Sugar-binding protein</fullName>
    </recommendedName>
</protein>
<evidence type="ECO:0008006" key="5">
    <source>
        <dbReference type="Google" id="ProtNLM"/>
    </source>
</evidence>
<feature type="signal peptide" evidence="2">
    <location>
        <begin position="1"/>
        <end position="20"/>
    </location>
</feature>
<sequence length="1289" mass="146136">MKRNLFLSLWLSLCAISTKAQERPGDFNSFSVQSPTAYAFSKVDNVPANLFTGQIQLSYPLFKKQQGDISFSLNMMYAAGGGLQAESPGSTVGRGWMLNTGGIITRHKRGVPDDYKNTVPYAWNNVIDDQYNGILFKPDVAYRNDGDYRVGYADPVFEYDRGISDSQFDIFEYNILGRSGKFYIGKDWQILNVPDQPLQIIPDTSYTIVKQDNQGINLKVGSKISAFTIIDEKGIRYHFQEVEINQEIGMVTLGNRDDFQTYLKSAYVSSWLLTKIVSPFNTDSVTIKYGERKFSVTDTDYKYYYNYQHARKQSNQSYYTGVGSSLSSKSNEPYISSITFSDKTAVTFDYFNTSYGELLQNPLIRKINFYAPGNELLKSTAFSYQGYDDEKNYLTINRLGKDTAYSNINRKQLFLESLNDITPNGNIQLQYLFDYYLDSNLYDRTRPYMGLDHWGYFNGKGKEDYLIPYPVTPNTPADRTPDLTYTRIGALKKIYYPTGGSEEFEYEPNDLQQGATKQVTGGLRIKKRILSNNASPAVISTREYKYTNTDGTSSGFLGDLPEYTYTIPIYHDNGSWPSNPQVKYYVYHYTSHPVNNLSYIEGSPVGYRRVEEIFGSTNNNTGKIVREYTDLSYTNLWAQPDRFPYRPIDRPTWALGQLLKEATYDKNGKLLRETIHEYDIKSLKKETAQFRSMYVAQKAEVDVYSSEPKPLRFVYSLKNYYPITGRVELKKTIENIYTDNNQTISQSMEYVYDPLYLVLKKVTRHLSGKDIIQKYFYPFDYNLGAGAAITKLLSKKIIAPQIATETWSKRNGVNEYLLVNAKVTDYNDFGNNFILPYKTYELFSDAPIVKNTLPDNSTPATQLLPYTGFQETVTLTQYNHLGRMLESRPAGGEIHARLIDDRDDVIAGAINTPQNELAFTSFETDYKGNWSFTGTAVKDATAPSGDKVFNIATAGTTGITKAGLTSSRTYVISYWIKGSALTIDGTTGSPLLKHTYNGWNLFTHEVTGKTTIAVKGNGMIDALCLYPRGATINTYSFKPGAGVTTVADPNTRMQYYSYDDFGRIKAIKDMDGNILKAHQYQVVKPNYNPTPVWARLYNFKCLPCPQNPAFTSNIQQQEMEDRNPASKTYGTRKWENFLSCGLEVTAWQPTGNNRCVKDPGNPMYNTGQKEREEKDMNPCSPSYNQTRWTNVGTDNSTCPDSRPIYVRVCVENRSGPYGDVVIRTFSDPQGNAPRPVSSLTVNVLEPGVGIQSILCDGTVNYMYRQVLVSEKPYRVQPSSNYSLAYETCY</sequence>
<accession>A0ABT3IIT9</accession>